<reference evidence="1" key="1">
    <citation type="submission" date="2014-11" db="EMBL/GenBank/DDBJ databases">
        <authorList>
            <person name="Amaro Gonzalez C."/>
        </authorList>
    </citation>
    <scope>NUCLEOTIDE SEQUENCE</scope>
</reference>
<reference evidence="1" key="2">
    <citation type="journal article" date="2015" name="Fish Shellfish Immunol.">
        <title>Early steps in the European eel (Anguilla anguilla)-Vibrio vulnificus interaction in the gills: Role of the RtxA13 toxin.</title>
        <authorList>
            <person name="Callol A."/>
            <person name="Pajuelo D."/>
            <person name="Ebbesson L."/>
            <person name="Teles M."/>
            <person name="MacKenzie S."/>
            <person name="Amaro C."/>
        </authorList>
    </citation>
    <scope>NUCLEOTIDE SEQUENCE</scope>
</reference>
<dbReference type="AlphaFoldDB" id="A0A0E9W9I7"/>
<sequence>MQAQKVLCCEQSTAVSSFQAGTWLTRFAARSTYCWL</sequence>
<name>A0A0E9W9I7_ANGAN</name>
<accession>A0A0E9W9I7</accession>
<dbReference type="EMBL" id="GBXM01021518">
    <property type="protein sequence ID" value="JAH87059.1"/>
    <property type="molecule type" value="Transcribed_RNA"/>
</dbReference>
<organism evidence="1">
    <name type="scientific">Anguilla anguilla</name>
    <name type="common">European freshwater eel</name>
    <name type="synonym">Muraena anguilla</name>
    <dbReference type="NCBI Taxonomy" id="7936"/>
    <lineage>
        <taxon>Eukaryota</taxon>
        <taxon>Metazoa</taxon>
        <taxon>Chordata</taxon>
        <taxon>Craniata</taxon>
        <taxon>Vertebrata</taxon>
        <taxon>Euteleostomi</taxon>
        <taxon>Actinopterygii</taxon>
        <taxon>Neopterygii</taxon>
        <taxon>Teleostei</taxon>
        <taxon>Anguilliformes</taxon>
        <taxon>Anguillidae</taxon>
        <taxon>Anguilla</taxon>
    </lineage>
</organism>
<proteinExistence type="predicted"/>
<protein>
    <submittedName>
        <fullName evidence="1">Uncharacterized protein</fullName>
    </submittedName>
</protein>
<evidence type="ECO:0000313" key="1">
    <source>
        <dbReference type="EMBL" id="JAH87059.1"/>
    </source>
</evidence>